<evidence type="ECO:0000313" key="2">
    <source>
        <dbReference type="EMBL" id="KAG8190464.1"/>
    </source>
</evidence>
<gene>
    <name evidence="2" type="ORF">JTE90_016702</name>
</gene>
<dbReference type="AlphaFoldDB" id="A0AAV6V3J2"/>
<evidence type="ECO:0000256" key="1">
    <source>
        <dbReference type="SAM" id="MobiDB-lite"/>
    </source>
</evidence>
<reference evidence="2 3" key="1">
    <citation type="journal article" date="2022" name="Nat. Ecol. Evol.">
        <title>A masculinizing supergene underlies an exaggerated male reproductive morph in a spider.</title>
        <authorList>
            <person name="Hendrickx F."/>
            <person name="De Corte Z."/>
            <person name="Sonet G."/>
            <person name="Van Belleghem S.M."/>
            <person name="Kostlbacher S."/>
            <person name="Vangestel C."/>
        </authorList>
    </citation>
    <scope>NUCLEOTIDE SEQUENCE [LARGE SCALE GENOMIC DNA]</scope>
    <source>
        <strain evidence="2">W744_W776</strain>
    </source>
</reference>
<evidence type="ECO:0000313" key="3">
    <source>
        <dbReference type="Proteomes" id="UP000827092"/>
    </source>
</evidence>
<feature type="compositionally biased region" description="Polar residues" evidence="1">
    <location>
        <begin position="1"/>
        <end position="17"/>
    </location>
</feature>
<keyword evidence="3" id="KW-1185">Reference proteome</keyword>
<feature type="compositionally biased region" description="Basic and acidic residues" evidence="1">
    <location>
        <begin position="33"/>
        <end position="45"/>
    </location>
</feature>
<comment type="caution">
    <text evidence="2">The sequence shown here is derived from an EMBL/GenBank/DDBJ whole genome shotgun (WGS) entry which is preliminary data.</text>
</comment>
<name>A0AAV6V3J2_9ARAC</name>
<organism evidence="2 3">
    <name type="scientific">Oedothorax gibbosus</name>
    <dbReference type="NCBI Taxonomy" id="931172"/>
    <lineage>
        <taxon>Eukaryota</taxon>
        <taxon>Metazoa</taxon>
        <taxon>Ecdysozoa</taxon>
        <taxon>Arthropoda</taxon>
        <taxon>Chelicerata</taxon>
        <taxon>Arachnida</taxon>
        <taxon>Araneae</taxon>
        <taxon>Araneomorphae</taxon>
        <taxon>Entelegynae</taxon>
        <taxon>Araneoidea</taxon>
        <taxon>Linyphiidae</taxon>
        <taxon>Erigoninae</taxon>
        <taxon>Oedothorax</taxon>
    </lineage>
</organism>
<feature type="region of interest" description="Disordered" evidence="1">
    <location>
        <begin position="1"/>
        <end position="101"/>
    </location>
</feature>
<sequence length="101" mass="11222">MSTLTQLKNSSHTQPYKNPNPKKLPIQSQKVHRTVERRITSKVADHQTGLFTPPPCLRSLPPPLGASNSLELLEQQQGRRLLSRGPWECHTGVPSANPGPR</sequence>
<accession>A0AAV6V3J2</accession>
<protein>
    <submittedName>
        <fullName evidence="2">Uncharacterized protein</fullName>
    </submittedName>
</protein>
<dbReference type="Proteomes" id="UP000827092">
    <property type="component" value="Unassembled WGS sequence"/>
</dbReference>
<feature type="compositionally biased region" description="Pro residues" evidence="1">
    <location>
        <begin position="52"/>
        <end position="64"/>
    </location>
</feature>
<dbReference type="EMBL" id="JAFNEN010000183">
    <property type="protein sequence ID" value="KAG8190464.1"/>
    <property type="molecule type" value="Genomic_DNA"/>
</dbReference>
<proteinExistence type="predicted"/>
<feature type="compositionally biased region" description="Low complexity" evidence="1">
    <location>
        <begin position="69"/>
        <end position="85"/>
    </location>
</feature>